<feature type="transmembrane region" description="Helical" evidence="1">
    <location>
        <begin position="280"/>
        <end position="300"/>
    </location>
</feature>
<feature type="transmembrane region" description="Helical" evidence="1">
    <location>
        <begin position="321"/>
        <end position="347"/>
    </location>
</feature>
<feature type="transmembrane region" description="Helical" evidence="1">
    <location>
        <begin position="359"/>
        <end position="382"/>
    </location>
</feature>
<comment type="caution">
    <text evidence="2">The sequence shown here is derived from an EMBL/GenBank/DDBJ whole genome shotgun (WGS) entry which is preliminary data.</text>
</comment>
<dbReference type="EMBL" id="VNHW01000009">
    <property type="protein sequence ID" value="TYP86582.1"/>
    <property type="molecule type" value="Genomic_DNA"/>
</dbReference>
<dbReference type="Proteomes" id="UP000322499">
    <property type="component" value="Unassembled WGS sequence"/>
</dbReference>
<evidence type="ECO:0000256" key="1">
    <source>
        <dbReference type="SAM" id="Phobius"/>
    </source>
</evidence>
<dbReference type="AlphaFoldDB" id="A0A5S5CVK7"/>
<feature type="transmembrane region" description="Helical" evidence="1">
    <location>
        <begin position="190"/>
        <end position="211"/>
    </location>
</feature>
<feature type="transmembrane region" description="Helical" evidence="1">
    <location>
        <begin position="241"/>
        <end position="260"/>
    </location>
</feature>
<feature type="transmembrane region" description="Helical" evidence="1">
    <location>
        <begin position="66"/>
        <end position="88"/>
    </location>
</feature>
<dbReference type="RefSeq" id="WP_166533941.1">
    <property type="nucleotide sequence ID" value="NZ_VNHW01000009.1"/>
</dbReference>
<reference evidence="2 3" key="1">
    <citation type="submission" date="2019-07" db="EMBL/GenBank/DDBJ databases">
        <title>Genomic Encyclopedia of Archaeal and Bacterial Type Strains, Phase II (KMG-II): from individual species to whole genera.</title>
        <authorList>
            <person name="Goeker M."/>
        </authorList>
    </citation>
    <scope>NUCLEOTIDE SEQUENCE [LARGE SCALE GENOMIC DNA]</scope>
    <source>
        <strain evidence="2 3">DSM 46842</strain>
    </source>
</reference>
<organism evidence="2 3">
    <name type="scientific">Blastococcus xanthinilyticus</name>
    <dbReference type="NCBI Taxonomy" id="1564164"/>
    <lineage>
        <taxon>Bacteria</taxon>
        <taxon>Bacillati</taxon>
        <taxon>Actinomycetota</taxon>
        <taxon>Actinomycetes</taxon>
        <taxon>Geodermatophilales</taxon>
        <taxon>Geodermatophilaceae</taxon>
        <taxon>Blastococcus</taxon>
    </lineage>
</organism>
<gene>
    <name evidence="2" type="ORF">BD833_109187</name>
</gene>
<protein>
    <submittedName>
        <fullName evidence="2">Uncharacterized protein</fullName>
    </submittedName>
</protein>
<keyword evidence="1" id="KW-0472">Membrane</keyword>
<evidence type="ECO:0000313" key="3">
    <source>
        <dbReference type="Proteomes" id="UP000322499"/>
    </source>
</evidence>
<feature type="transmembrane region" description="Helical" evidence="1">
    <location>
        <begin position="122"/>
        <end position="143"/>
    </location>
</feature>
<keyword evidence="1" id="KW-1133">Transmembrane helix</keyword>
<accession>A0A5S5CVK7</accession>
<feature type="transmembrane region" description="Helical" evidence="1">
    <location>
        <begin position="26"/>
        <end position="46"/>
    </location>
</feature>
<name>A0A5S5CVK7_9ACTN</name>
<keyword evidence="3" id="KW-1185">Reference proteome</keyword>
<feature type="transmembrane region" description="Helical" evidence="1">
    <location>
        <begin position="95"/>
        <end position="116"/>
    </location>
</feature>
<proteinExistence type="predicted"/>
<feature type="transmembrane region" description="Helical" evidence="1">
    <location>
        <begin position="150"/>
        <end position="170"/>
    </location>
</feature>
<evidence type="ECO:0000313" key="2">
    <source>
        <dbReference type="EMBL" id="TYP86582.1"/>
    </source>
</evidence>
<sequence length="402" mass="41198">MTVAHDHHPPVRRAGPFRSSALLDRILLAAAAWSALHLAFALRWLLDPGSRPRFDDDGRFGLVALLPGAVTTWTVLGLAATGLVLAIAARRRRGIPGLPLVMAVEAVLLGAVSADLGVLSLLGYLCAIVGPAAFVAVLVVGSLRDRRARLALLGVGAVLVAGVVSGLLRWEALSRLGSELAGGFAANALVPAHLGLVLSGAVLWGAAAVLLRRSVAGRCAACGRPAARWTEPANALRWGRIATWTAVAGPLPYAFLRATWLTPWPLGLPGGAELGTATRLFGLGLGLAALGGAVLTVGLIRPWGEVWPGWVPGLRGRPVPVRVPVVAGGLVAAVLLAASPGVVLAGFEGLTAGDGMQAALLLIFPTLPWGLALAAAVTAYAYRRRGACSTCGQGEPALSVRP</sequence>
<keyword evidence="1" id="KW-0812">Transmembrane</keyword>